<reference evidence="4" key="1">
    <citation type="submission" date="2023-11" db="EMBL/GenBank/DDBJ databases">
        <title>Genome assemblies of two species of porcelain crab, Petrolisthes cinctipes and Petrolisthes manimaculis (Anomura: Porcellanidae).</title>
        <authorList>
            <person name="Angst P."/>
        </authorList>
    </citation>
    <scope>NUCLEOTIDE SEQUENCE</scope>
    <source>
        <strain evidence="4">PB745_02</strain>
        <tissue evidence="4">Gill</tissue>
    </source>
</reference>
<gene>
    <name evidence="4" type="ORF">Pmani_024938</name>
</gene>
<dbReference type="EMBL" id="JAWZYT010002630">
    <property type="protein sequence ID" value="KAK4303020.1"/>
    <property type="molecule type" value="Genomic_DNA"/>
</dbReference>
<evidence type="ECO:0000256" key="2">
    <source>
        <dbReference type="ARBA" id="ARBA00022737"/>
    </source>
</evidence>
<keyword evidence="1" id="KW-0732">Signal</keyword>
<sequence>MECVSQVTDNNKEVKNKKNKGGGPLSRRLLRKCVKLTYPTVQQQAVEYQPANQPTKQPTSQPNSQPANQPTNQTANQPTK</sequence>
<name>A0AAE1U1P0_9EUCA</name>
<feature type="region of interest" description="Disordered" evidence="3">
    <location>
        <begin position="45"/>
        <end position="80"/>
    </location>
</feature>
<evidence type="ECO:0000313" key="5">
    <source>
        <dbReference type="Proteomes" id="UP001292094"/>
    </source>
</evidence>
<accession>A0AAE1U1P0</accession>
<protein>
    <submittedName>
        <fullName evidence="4">Uncharacterized protein</fullName>
    </submittedName>
</protein>
<keyword evidence="2" id="KW-0677">Repeat</keyword>
<proteinExistence type="predicted"/>
<dbReference type="Proteomes" id="UP001292094">
    <property type="component" value="Unassembled WGS sequence"/>
</dbReference>
<organism evidence="4 5">
    <name type="scientific">Petrolisthes manimaculis</name>
    <dbReference type="NCBI Taxonomy" id="1843537"/>
    <lineage>
        <taxon>Eukaryota</taxon>
        <taxon>Metazoa</taxon>
        <taxon>Ecdysozoa</taxon>
        <taxon>Arthropoda</taxon>
        <taxon>Crustacea</taxon>
        <taxon>Multicrustacea</taxon>
        <taxon>Malacostraca</taxon>
        <taxon>Eumalacostraca</taxon>
        <taxon>Eucarida</taxon>
        <taxon>Decapoda</taxon>
        <taxon>Pleocyemata</taxon>
        <taxon>Anomura</taxon>
        <taxon>Galatheoidea</taxon>
        <taxon>Porcellanidae</taxon>
        <taxon>Petrolisthes</taxon>
    </lineage>
</organism>
<dbReference type="Pfam" id="PF04886">
    <property type="entry name" value="PT"/>
    <property type="match status" value="1"/>
</dbReference>
<evidence type="ECO:0000313" key="4">
    <source>
        <dbReference type="EMBL" id="KAK4303020.1"/>
    </source>
</evidence>
<dbReference type="AlphaFoldDB" id="A0AAE1U1P0"/>
<dbReference type="InterPro" id="IPR006970">
    <property type="entry name" value="PT"/>
</dbReference>
<comment type="caution">
    <text evidence="4">The sequence shown here is derived from an EMBL/GenBank/DDBJ whole genome shotgun (WGS) entry which is preliminary data.</text>
</comment>
<evidence type="ECO:0000256" key="1">
    <source>
        <dbReference type="ARBA" id="ARBA00022729"/>
    </source>
</evidence>
<feature type="region of interest" description="Disordered" evidence="3">
    <location>
        <begin position="1"/>
        <end position="27"/>
    </location>
</feature>
<keyword evidence="5" id="KW-1185">Reference proteome</keyword>
<evidence type="ECO:0000256" key="3">
    <source>
        <dbReference type="SAM" id="MobiDB-lite"/>
    </source>
</evidence>